<dbReference type="PRINTS" id="PR00039">
    <property type="entry name" value="HTHLYSR"/>
</dbReference>
<dbReference type="GO" id="GO:0003700">
    <property type="term" value="F:DNA-binding transcription factor activity"/>
    <property type="evidence" value="ECO:0007669"/>
    <property type="project" value="InterPro"/>
</dbReference>
<dbReference type="Gene3D" id="3.40.190.10">
    <property type="entry name" value="Periplasmic binding protein-like II"/>
    <property type="match status" value="2"/>
</dbReference>
<protein>
    <submittedName>
        <fullName evidence="6">ModE molybdate transport repressor domain-containing protein</fullName>
    </submittedName>
</protein>
<dbReference type="PANTHER" id="PTHR30126:SF39">
    <property type="entry name" value="HTH-TYPE TRANSCRIPTIONAL REGULATOR CYSL"/>
    <property type="match status" value="1"/>
</dbReference>
<dbReference type="Pfam" id="PF03466">
    <property type="entry name" value="LysR_substrate"/>
    <property type="match status" value="1"/>
</dbReference>
<name>A0A1I3NKE3_9PSEU</name>
<dbReference type="SUPFAM" id="SSF53850">
    <property type="entry name" value="Periplasmic binding protein-like II"/>
    <property type="match status" value="1"/>
</dbReference>
<keyword evidence="7" id="KW-1185">Reference proteome</keyword>
<organism evidence="6 7">
    <name type="scientific">Amycolatopsis sacchari</name>
    <dbReference type="NCBI Taxonomy" id="115433"/>
    <lineage>
        <taxon>Bacteria</taxon>
        <taxon>Bacillati</taxon>
        <taxon>Actinomycetota</taxon>
        <taxon>Actinomycetes</taxon>
        <taxon>Pseudonocardiales</taxon>
        <taxon>Pseudonocardiaceae</taxon>
        <taxon>Amycolatopsis</taxon>
    </lineage>
</organism>
<dbReference type="InterPro" id="IPR000847">
    <property type="entry name" value="LysR_HTH_N"/>
</dbReference>
<feature type="domain" description="HTH lysR-type" evidence="5">
    <location>
        <begin position="8"/>
        <end position="65"/>
    </location>
</feature>
<gene>
    <name evidence="6" type="ORF">SAMN05421835_10363</name>
</gene>
<evidence type="ECO:0000256" key="4">
    <source>
        <dbReference type="ARBA" id="ARBA00023163"/>
    </source>
</evidence>
<dbReference type="Proteomes" id="UP000199025">
    <property type="component" value="Unassembled WGS sequence"/>
</dbReference>
<dbReference type="InterPro" id="IPR036388">
    <property type="entry name" value="WH-like_DNA-bd_sf"/>
</dbReference>
<dbReference type="InterPro" id="IPR005119">
    <property type="entry name" value="LysR_subst-bd"/>
</dbReference>
<sequence length="300" mass="30855">MPLPPRVTELAGFDLLLSVARLGGIGAAARAHGISQPAASARIQQLEARIGVALVERSPRGSRLSKAGALVADWARPVVEAAADLEAGIAALRDERDSHLHVAASLTVAEYLLPKWLAALHTLAPGTAVALTSGNSSEVANRVLAGEADLGFVEGPDLQTGLRAETVAVDELRLVVAPAHPWARRARRIGPDELAATPLVSRERGSGTRRALELALAPHRLADPLLELSSTTAIKAAVMEGIAPAVLGAHTVAAELAAGTLVGLDVSGTDLRRALRVIWPAGQALRGPAADLAAIAARGA</sequence>
<evidence type="ECO:0000256" key="2">
    <source>
        <dbReference type="ARBA" id="ARBA00023015"/>
    </source>
</evidence>
<dbReference type="GO" id="GO:0000976">
    <property type="term" value="F:transcription cis-regulatory region binding"/>
    <property type="evidence" value="ECO:0007669"/>
    <property type="project" value="TreeGrafter"/>
</dbReference>
<evidence type="ECO:0000313" key="7">
    <source>
        <dbReference type="Proteomes" id="UP000199025"/>
    </source>
</evidence>
<evidence type="ECO:0000256" key="3">
    <source>
        <dbReference type="ARBA" id="ARBA00023125"/>
    </source>
</evidence>
<dbReference type="AlphaFoldDB" id="A0A1I3NKE3"/>
<comment type="similarity">
    <text evidence="1">Belongs to the LysR transcriptional regulatory family.</text>
</comment>
<dbReference type="EMBL" id="FORP01000003">
    <property type="protein sequence ID" value="SFJ09642.1"/>
    <property type="molecule type" value="Genomic_DNA"/>
</dbReference>
<evidence type="ECO:0000313" key="6">
    <source>
        <dbReference type="EMBL" id="SFJ09642.1"/>
    </source>
</evidence>
<dbReference type="STRING" id="115433.SAMN05421835_10363"/>
<evidence type="ECO:0000256" key="1">
    <source>
        <dbReference type="ARBA" id="ARBA00009437"/>
    </source>
</evidence>
<evidence type="ECO:0000259" key="5">
    <source>
        <dbReference type="PROSITE" id="PS50931"/>
    </source>
</evidence>
<reference evidence="6 7" key="1">
    <citation type="submission" date="2016-10" db="EMBL/GenBank/DDBJ databases">
        <authorList>
            <person name="de Groot N.N."/>
        </authorList>
    </citation>
    <scope>NUCLEOTIDE SEQUENCE [LARGE SCALE GENOMIC DNA]</scope>
    <source>
        <strain evidence="6 7">DSM 44468</strain>
    </source>
</reference>
<keyword evidence="2" id="KW-0805">Transcription regulation</keyword>
<dbReference type="Gene3D" id="1.10.10.10">
    <property type="entry name" value="Winged helix-like DNA-binding domain superfamily/Winged helix DNA-binding domain"/>
    <property type="match status" value="1"/>
</dbReference>
<keyword evidence="4" id="KW-0804">Transcription</keyword>
<dbReference type="PROSITE" id="PS50931">
    <property type="entry name" value="HTH_LYSR"/>
    <property type="match status" value="1"/>
</dbReference>
<dbReference type="PANTHER" id="PTHR30126">
    <property type="entry name" value="HTH-TYPE TRANSCRIPTIONAL REGULATOR"/>
    <property type="match status" value="1"/>
</dbReference>
<proteinExistence type="inferred from homology"/>
<keyword evidence="3" id="KW-0238">DNA-binding</keyword>
<dbReference type="SUPFAM" id="SSF46785">
    <property type="entry name" value="Winged helix' DNA-binding domain"/>
    <property type="match status" value="1"/>
</dbReference>
<dbReference type="InterPro" id="IPR036390">
    <property type="entry name" value="WH_DNA-bd_sf"/>
</dbReference>
<accession>A0A1I3NKE3</accession>
<dbReference type="Pfam" id="PF00126">
    <property type="entry name" value="HTH_1"/>
    <property type="match status" value="1"/>
</dbReference>